<keyword evidence="3 5" id="KW-1133">Transmembrane helix</keyword>
<feature type="transmembrane region" description="Helical" evidence="5">
    <location>
        <begin position="36"/>
        <end position="56"/>
    </location>
</feature>
<keyword evidence="6" id="KW-0813">Transport</keyword>
<gene>
    <name evidence="6" type="ORF">NT6N_17160</name>
</gene>
<accession>A0AAT9FL64</accession>
<dbReference type="InterPro" id="IPR047662">
    <property type="entry name" value="SemiSWEET"/>
</dbReference>
<dbReference type="AlphaFoldDB" id="A0AAT9FL64"/>
<dbReference type="Pfam" id="PF04193">
    <property type="entry name" value="PQ-loop"/>
    <property type="match status" value="1"/>
</dbReference>
<dbReference type="Gene3D" id="1.20.1280.290">
    <property type="match status" value="1"/>
</dbReference>
<proteinExistence type="predicted"/>
<dbReference type="KEGG" id="osu:NT6N_17160"/>
<organism evidence="6">
    <name type="scientific">Oceaniferula spumae</name>
    <dbReference type="NCBI Taxonomy" id="2979115"/>
    <lineage>
        <taxon>Bacteria</taxon>
        <taxon>Pseudomonadati</taxon>
        <taxon>Verrucomicrobiota</taxon>
        <taxon>Verrucomicrobiia</taxon>
        <taxon>Verrucomicrobiales</taxon>
        <taxon>Verrucomicrobiaceae</taxon>
        <taxon>Oceaniferula</taxon>
    </lineage>
</organism>
<keyword evidence="2 5" id="KW-0812">Transmembrane</keyword>
<feature type="transmembrane region" description="Helical" evidence="5">
    <location>
        <begin position="62"/>
        <end position="81"/>
    </location>
</feature>
<evidence type="ECO:0000256" key="4">
    <source>
        <dbReference type="ARBA" id="ARBA00023136"/>
    </source>
</evidence>
<name>A0AAT9FL64_9BACT</name>
<evidence type="ECO:0000256" key="3">
    <source>
        <dbReference type="ARBA" id="ARBA00022989"/>
    </source>
</evidence>
<dbReference type="GO" id="GO:0051119">
    <property type="term" value="F:sugar transmembrane transporter activity"/>
    <property type="evidence" value="ECO:0007669"/>
    <property type="project" value="InterPro"/>
</dbReference>
<reference evidence="6" key="1">
    <citation type="submission" date="2024-07" db="EMBL/GenBank/DDBJ databases">
        <title>Complete genome sequence of Verrucomicrobiaceae bacterium NT6N.</title>
        <authorList>
            <person name="Huang C."/>
            <person name="Takami H."/>
            <person name="Hamasaki K."/>
        </authorList>
    </citation>
    <scope>NUCLEOTIDE SEQUENCE</scope>
    <source>
        <strain evidence="6">NT6N</strain>
    </source>
</reference>
<dbReference type="EMBL" id="AP026866">
    <property type="protein sequence ID" value="BDS06676.1"/>
    <property type="molecule type" value="Genomic_DNA"/>
</dbReference>
<dbReference type="InterPro" id="IPR006603">
    <property type="entry name" value="PQ-loop_rpt"/>
</dbReference>
<evidence type="ECO:0000256" key="5">
    <source>
        <dbReference type="SAM" id="Phobius"/>
    </source>
</evidence>
<protein>
    <submittedName>
        <fullName evidence="6">Sugar transporter SemiSWEET</fullName>
    </submittedName>
</protein>
<dbReference type="NCBIfam" id="NF037968">
    <property type="entry name" value="SemiSWEET_2"/>
    <property type="match status" value="1"/>
</dbReference>
<keyword evidence="6" id="KW-0762">Sugar transport</keyword>
<keyword evidence="4 5" id="KW-0472">Membrane</keyword>
<comment type="subcellular location">
    <subcellularLocation>
        <location evidence="1">Membrane</location>
        <topology evidence="1">Multi-pass membrane protein</topology>
    </subcellularLocation>
</comment>
<evidence type="ECO:0000256" key="2">
    <source>
        <dbReference type="ARBA" id="ARBA00022692"/>
    </source>
</evidence>
<dbReference type="GO" id="GO:0016020">
    <property type="term" value="C:membrane"/>
    <property type="evidence" value="ECO:0007669"/>
    <property type="project" value="UniProtKB-SubCell"/>
</dbReference>
<feature type="transmembrane region" description="Helical" evidence="5">
    <location>
        <begin position="6"/>
        <end position="24"/>
    </location>
</feature>
<evidence type="ECO:0000256" key="1">
    <source>
        <dbReference type="ARBA" id="ARBA00004141"/>
    </source>
</evidence>
<sequence>MLDIEMIGFIAATLTSFSFLPQVIKIWRTKKAEDLSIPAFSVFLLGVLLWLIYGLGSGSRPVIVANGITAILACGVLVLSLRYRHH</sequence>
<evidence type="ECO:0000313" key="6">
    <source>
        <dbReference type="EMBL" id="BDS06676.1"/>
    </source>
</evidence>